<accession>A0A0G4K861</accession>
<protein>
    <submittedName>
        <fullName evidence="1">Uncharacterized protein</fullName>
    </submittedName>
</protein>
<sequence length="41" mass="4932">MKDYKKLSKEYFNKQASIYIKSILFIILSMEKLDVIMCQNI</sequence>
<keyword evidence="2" id="KW-1185">Reference proteome</keyword>
<dbReference type="RefSeq" id="WP_280642057.1">
    <property type="nucleotide sequence ID" value="NZ_CVLB01000001.1"/>
</dbReference>
<dbReference type="Proteomes" id="UP000043763">
    <property type="component" value="Unassembled WGS sequence"/>
</dbReference>
<dbReference type="AlphaFoldDB" id="A0A0G4K861"/>
<reference evidence="2" key="1">
    <citation type="submission" date="2015-04" db="EMBL/GenBank/DDBJ databases">
        <authorList>
            <person name="Mushtaq Mamoona"/>
        </authorList>
    </citation>
    <scope>NUCLEOTIDE SEQUENCE [LARGE SCALE GENOMIC DNA]</scope>
    <source>
        <strain evidence="2">AN4859/03</strain>
    </source>
</reference>
<dbReference type="EMBL" id="CVLB01000001">
    <property type="protein sequence ID" value="CRF34104.1"/>
    <property type="molecule type" value="Genomic_DNA"/>
</dbReference>
<evidence type="ECO:0000313" key="1">
    <source>
        <dbReference type="EMBL" id="CRF34104.1"/>
    </source>
</evidence>
<proteinExistence type="predicted"/>
<evidence type="ECO:0000313" key="2">
    <source>
        <dbReference type="Proteomes" id="UP000043763"/>
    </source>
</evidence>
<organism evidence="1 2">
    <name type="scientific">Brachyspira suanatina</name>
    <dbReference type="NCBI Taxonomy" id="381802"/>
    <lineage>
        <taxon>Bacteria</taxon>
        <taxon>Pseudomonadati</taxon>
        <taxon>Spirochaetota</taxon>
        <taxon>Spirochaetia</taxon>
        <taxon>Brachyspirales</taxon>
        <taxon>Brachyspiraceae</taxon>
        <taxon>Brachyspira</taxon>
    </lineage>
</organism>
<name>A0A0G4K861_9SPIR</name>
<gene>
    <name evidence="1" type="ORF">BRSU_1879</name>
</gene>